<evidence type="ECO:0000259" key="1">
    <source>
        <dbReference type="Pfam" id="PF02492"/>
    </source>
</evidence>
<organism evidence="2 3">
    <name type="scientific">Castanea mollissima</name>
    <name type="common">Chinese chestnut</name>
    <dbReference type="NCBI Taxonomy" id="60419"/>
    <lineage>
        <taxon>Eukaryota</taxon>
        <taxon>Viridiplantae</taxon>
        <taxon>Streptophyta</taxon>
        <taxon>Embryophyta</taxon>
        <taxon>Tracheophyta</taxon>
        <taxon>Spermatophyta</taxon>
        <taxon>Magnoliopsida</taxon>
        <taxon>eudicotyledons</taxon>
        <taxon>Gunneridae</taxon>
        <taxon>Pentapetalae</taxon>
        <taxon>rosids</taxon>
        <taxon>fabids</taxon>
        <taxon>Fagales</taxon>
        <taxon>Fagaceae</taxon>
        <taxon>Castanea</taxon>
    </lineage>
</organism>
<feature type="domain" description="CobW/HypB/UreG nucleotide-binding" evidence="1">
    <location>
        <begin position="17"/>
        <end position="61"/>
    </location>
</feature>
<dbReference type="Gene3D" id="3.40.50.300">
    <property type="entry name" value="P-loop containing nucleotide triphosphate hydrolases"/>
    <property type="match status" value="1"/>
</dbReference>
<keyword evidence="3" id="KW-1185">Reference proteome</keyword>
<proteinExistence type="predicted"/>
<dbReference type="AlphaFoldDB" id="A0A8J4QB80"/>
<dbReference type="Proteomes" id="UP000737018">
    <property type="component" value="Unassembled WGS sequence"/>
</dbReference>
<evidence type="ECO:0000313" key="3">
    <source>
        <dbReference type="Proteomes" id="UP000737018"/>
    </source>
</evidence>
<dbReference type="Pfam" id="PF02492">
    <property type="entry name" value="cobW"/>
    <property type="match status" value="1"/>
</dbReference>
<accession>A0A8J4QB80</accession>
<dbReference type="OrthoDB" id="258627at2759"/>
<dbReference type="EMBL" id="JRKL02012727">
    <property type="protein sequence ID" value="KAF3943974.1"/>
    <property type="molecule type" value="Genomic_DNA"/>
</dbReference>
<name>A0A8J4QB80_9ROSI</name>
<protein>
    <recommendedName>
        <fullName evidence="1">CobW/HypB/UreG nucleotide-binding domain-containing protein</fullName>
    </recommendedName>
</protein>
<evidence type="ECO:0000313" key="2">
    <source>
        <dbReference type="EMBL" id="KAF3943974.1"/>
    </source>
</evidence>
<dbReference type="InterPro" id="IPR003495">
    <property type="entry name" value="CobW/HypB/UreG_nucleotide-bd"/>
</dbReference>
<comment type="caution">
    <text evidence="2">The sequence shown here is derived from an EMBL/GenBank/DDBJ whole genome shotgun (WGS) entry which is preliminary data.</text>
</comment>
<dbReference type="InterPro" id="IPR027417">
    <property type="entry name" value="P-loop_NTPase"/>
</dbReference>
<sequence>MALCFVSKSTTKDGQANNFGEVDINGSLVASHSSVSEDIIMVNNGWLCCTVRGDLVKMLLKEVKPGSLLTPSSADGVVTLVDLNATFE</sequence>
<reference evidence="2" key="1">
    <citation type="submission" date="2020-03" db="EMBL/GenBank/DDBJ databases">
        <title>Castanea mollissima Vanexum genome sequencing.</title>
        <authorList>
            <person name="Staton M."/>
        </authorList>
    </citation>
    <scope>NUCLEOTIDE SEQUENCE</scope>
    <source>
        <tissue evidence="2">Leaf</tissue>
    </source>
</reference>
<gene>
    <name evidence="2" type="ORF">CMV_029518</name>
</gene>